<evidence type="ECO:0000256" key="1">
    <source>
        <dbReference type="ARBA" id="ARBA00004123"/>
    </source>
</evidence>
<feature type="compositionally biased region" description="Low complexity" evidence="6">
    <location>
        <begin position="133"/>
        <end position="144"/>
    </location>
</feature>
<dbReference type="CDD" id="cd00067">
    <property type="entry name" value="GAL4"/>
    <property type="match status" value="1"/>
</dbReference>
<comment type="subcellular location">
    <subcellularLocation>
        <location evidence="1">Nucleus</location>
    </subcellularLocation>
</comment>
<evidence type="ECO:0000313" key="8">
    <source>
        <dbReference type="EMBL" id="KAJ5243243.1"/>
    </source>
</evidence>
<evidence type="ECO:0000313" key="9">
    <source>
        <dbReference type="Proteomes" id="UP001147733"/>
    </source>
</evidence>
<dbReference type="EMBL" id="JAPQKT010000001">
    <property type="protein sequence ID" value="KAJ5243243.1"/>
    <property type="molecule type" value="Genomic_DNA"/>
</dbReference>
<dbReference type="SMART" id="SM00066">
    <property type="entry name" value="GAL4"/>
    <property type="match status" value="1"/>
</dbReference>
<evidence type="ECO:0000256" key="3">
    <source>
        <dbReference type="ARBA" id="ARBA00023125"/>
    </source>
</evidence>
<gene>
    <name evidence="8" type="ORF">N7469_001570</name>
</gene>
<dbReference type="InterPro" id="IPR021858">
    <property type="entry name" value="Fun_TF"/>
</dbReference>
<feature type="compositionally biased region" description="Low complexity" evidence="6">
    <location>
        <begin position="184"/>
        <end position="200"/>
    </location>
</feature>
<feature type="region of interest" description="Disordered" evidence="6">
    <location>
        <begin position="105"/>
        <end position="208"/>
    </location>
</feature>
<dbReference type="Pfam" id="PF11951">
    <property type="entry name" value="Fungal_trans_2"/>
    <property type="match status" value="1"/>
</dbReference>
<dbReference type="GeneID" id="81379657"/>
<keyword evidence="2" id="KW-0805">Transcription regulation</keyword>
<reference evidence="8" key="2">
    <citation type="journal article" date="2023" name="IMA Fungus">
        <title>Comparative genomic study of the Penicillium genus elucidates a diverse pangenome and 15 lateral gene transfer events.</title>
        <authorList>
            <person name="Petersen C."/>
            <person name="Sorensen T."/>
            <person name="Nielsen M.R."/>
            <person name="Sondergaard T.E."/>
            <person name="Sorensen J.L."/>
            <person name="Fitzpatrick D.A."/>
            <person name="Frisvad J.C."/>
            <person name="Nielsen K.L."/>
        </authorList>
    </citation>
    <scope>NUCLEOTIDE SEQUENCE</scope>
    <source>
        <strain evidence="8">IBT 23319</strain>
    </source>
</reference>
<protein>
    <recommendedName>
        <fullName evidence="7">Zn(2)-C6 fungal-type domain-containing protein</fullName>
    </recommendedName>
</protein>
<evidence type="ECO:0000256" key="2">
    <source>
        <dbReference type="ARBA" id="ARBA00023015"/>
    </source>
</evidence>
<keyword evidence="9" id="KW-1185">Reference proteome</keyword>
<feature type="compositionally biased region" description="Low complexity" evidence="6">
    <location>
        <begin position="718"/>
        <end position="728"/>
    </location>
</feature>
<dbReference type="Proteomes" id="UP001147733">
    <property type="component" value="Unassembled WGS sequence"/>
</dbReference>
<evidence type="ECO:0000259" key="7">
    <source>
        <dbReference type="PROSITE" id="PS50048"/>
    </source>
</evidence>
<dbReference type="RefSeq" id="XP_056506247.1">
    <property type="nucleotide sequence ID" value="XM_056640490.1"/>
</dbReference>
<dbReference type="AlphaFoldDB" id="A0A9W9PFH7"/>
<evidence type="ECO:0000256" key="4">
    <source>
        <dbReference type="ARBA" id="ARBA00023163"/>
    </source>
</evidence>
<dbReference type="Gene3D" id="4.10.240.10">
    <property type="entry name" value="Zn(2)-C6 fungal-type DNA-binding domain"/>
    <property type="match status" value="1"/>
</dbReference>
<keyword evidence="4" id="KW-0804">Transcription</keyword>
<proteinExistence type="predicted"/>
<reference evidence="8" key="1">
    <citation type="submission" date="2022-11" db="EMBL/GenBank/DDBJ databases">
        <authorList>
            <person name="Petersen C."/>
        </authorList>
    </citation>
    <scope>NUCLEOTIDE SEQUENCE</scope>
    <source>
        <strain evidence="8">IBT 23319</strain>
    </source>
</reference>
<feature type="region of interest" description="Disordered" evidence="6">
    <location>
        <begin position="1"/>
        <end position="30"/>
    </location>
</feature>
<dbReference type="InterPro" id="IPR036864">
    <property type="entry name" value="Zn2-C6_fun-type_DNA-bd_sf"/>
</dbReference>
<dbReference type="GO" id="GO:0008270">
    <property type="term" value="F:zinc ion binding"/>
    <property type="evidence" value="ECO:0007669"/>
    <property type="project" value="InterPro"/>
</dbReference>
<name>A0A9W9PFH7_PENCI</name>
<dbReference type="GO" id="GO:0000981">
    <property type="term" value="F:DNA-binding transcription factor activity, RNA polymerase II-specific"/>
    <property type="evidence" value="ECO:0007669"/>
    <property type="project" value="InterPro"/>
</dbReference>
<evidence type="ECO:0000256" key="6">
    <source>
        <dbReference type="SAM" id="MobiDB-lite"/>
    </source>
</evidence>
<dbReference type="PROSITE" id="PS00463">
    <property type="entry name" value="ZN2_CY6_FUNGAL_1"/>
    <property type="match status" value="1"/>
</dbReference>
<dbReference type="InterPro" id="IPR001138">
    <property type="entry name" value="Zn2Cys6_DnaBD"/>
</dbReference>
<comment type="caution">
    <text evidence="8">The sequence shown here is derived from an EMBL/GenBank/DDBJ whole genome shotgun (WGS) entry which is preliminary data.</text>
</comment>
<dbReference type="PANTHER" id="PTHR37534">
    <property type="entry name" value="TRANSCRIPTIONAL ACTIVATOR PROTEIN UGA3"/>
    <property type="match status" value="1"/>
</dbReference>
<dbReference type="Pfam" id="PF00172">
    <property type="entry name" value="Zn_clus"/>
    <property type="match status" value="1"/>
</dbReference>
<organism evidence="8 9">
    <name type="scientific">Penicillium citrinum</name>
    <dbReference type="NCBI Taxonomy" id="5077"/>
    <lineage>
        <taxon>Eukaryota</taxon>
        <taxon>Fungi</taxon>
        <taxon>Dikarya</taxon>
        <taxon>Ascomycota</taxon>
        <taxon>Pezizomycotina</taxon>
        <taxon>Eurotiomycetes</taxon>
        <taxon>Eurotiomycetidae</taxon>
        <taxon>Eurotiales</taxon>
        <taxon>Aspergillaceae</taxon>
        <taxon>Penicillium</taxon>
    </lineage>
</organism>
<dbReference type="GO" id="GO:0045944">
    <property type="term" value="P:positive regulation of transcription by RNA polymerase II"/>
    <property type="evidence" value="ECO:0007669"/>
    <property type="project" value="TreeGrafter"/>
</dbReference>
<keyword evidence="5" id="KW-0539">Nucleus</keyword>
<feature type="region of interest" description="Disordered" evidence="6">
    <location>
        <begin position="696"/>
        <end position="811"/>
    </location>
</feature>
<feature type="compositionally biased region" description="Pro residues" evidence="6">
    <location>
        <begin position="154"/>
        <end position="165"/>
    </location>
</feature>
<dbReference type="PROSITE" id="PS50048">
    <property type="entry name" value="ZN2_CY6_FUNGAL_2"/>
    <property type="match status" value="1"/>
</dbReference>
<sequence>MQPPDAGQSDGPVEAPRESSSRRVPKKRTKTGCLTCRKRRIKCGEEKPICSNCVKSKRICEGYAQRVIFKNPMGIFGTYGPPQSQDFQMHQQMRVPLFNEPLPAQQAAAAAQHPMLAPRPVDMPPNLGYQAMSSSETSPPESKSALPAPQFYYPTPPVNIPPQPWPSHTAEQDQPGFNPPKSTSHLQEQHQSQPQQNSPPVNIGDTDTHAAQGTERVEFKYPQQPVVGWETFPTSQDYAAQYAAQLASESAPNNKSQEHPLFPRQASTYQYPQQFGQMTPGLATSEPFVRQARGQVSYMDEELEDFYDVESDEEMLDQTQSEGFNQLTLIMASANHDSQLRSFRSHLNEPNILANYRPSLGSSPLNNPKTARIFAHFIHSTGPCLSIFERHPTDSSIVLGVQVPPAQQGLWTYTLPLKALEHPALLQAILAVSSLHIASLQGVPSTVSLKHYHYALKRIGRAVSLPMRRKQIGTLAATQLLAYYEVISADHSKWNSHVAGAAQLIKEIDYAGTTRDLRAYRRQIKEQRQQMQWSNPQMYPFGFDNDDEDDPFAEKETSIDEGLLSTILGRAINYDEFGSVEDGQPQSPKKFFSRKDIENFRHQSDLHWWFNKQDVLHSMISGEKLFVPFFMKGQCPPRAGIGRLDAIYGSSDHLWLLLSRITDFGYRDRRRKLRALRMAGTEWRPGPEMLKFMGRFARGNPRKGPGPPGRPPGPPPSSSSTSSHSNPGSGFGSGSNSGTTSVSPPDSAQKGPPSQPPAPEDRPMYGMIPPKPPTRLPSGFVDPRQEQRESSEELDENEASSHREMEDRYKEAEQEWEQILIAVDAFADALGRDFQPLPVDVMPSISTPFGPALQYRTHTIAVIWGFYYAARILLNRFHPSMPPAMMVAAGVAAPTTAEYAQIIGRITAGIYYPQRYNLQAGSLSPTLGSSLTEMTVPVFFAGVQYTDPVQRIWTIAKLRDVARLTGWKTSDAIAGGCEKAWVVAAKLGRGPPYERSFELPADRDAEDVLHRGEAQHSEDRRFVTVELNDRASRGMGLLSLEGDMQNLEV</sequence>
<dbReference type="OrthoDB" id="5391043at2759"/>
<evidence type="ECO:0000256" key="5">
    <source>
        <dbReference type="ARBA" id="ARBA00023242"/>
    </source>
</evidence>
<dbReference type="GO" id="GO:0000976">
    <property type="term" value="F:transcription cis-regulatory region binding"/>
    <property type="evidence" value="ECO:0007669"/>
    <property type="project" value="TreeGrafter"/>
</dbReference>
<feature type="compositionally biased region" description="Pro residues" evidence="6">
    <location>
        <begin position="704"/>
        <end position="717"/>
    </location>
</feature>
<keyword evidence="3" id="KW-0238">DNA-binding</keyword>
<dbReference type="PANTHER" id="PTHR37534:SF23">
    <property type="entry name" value="ZN(II)2CYS6 TRANSCRIPTION FACTOR (EUROFUNG)"/>
    <property type="match status" value="1"/>
</dbReference>
<feature type="domain" description="Zn(2)-C6 fungal-type" evidence="7">
    <location>
        <begin position="32"/>
        <end position="60"/>
    </location>
</feature>
<dbReference type="GO" id="GO:0005634">
    <property type="term" value="C:nucleus"/>
    <property type="evidence" value="ECO:0007669"/>
    <property type="project" value="UniProtKB-SubCell"/>
</dbReference>
<accession>A0A9W9PFH7</accession>
<dbReference type="SUPFAM" id="SSF57701">
    <property type="entry name" value="Zn2/Cys6 DNA-binding domain"/>
    <property type="match status" value="1"/>
</dbReference>
<feature type="compositionally biased region" description="Basic and acidic residues" evidence="6">
    <location>
        <begin position="799"/>
        <end position="811"/>
    </location>
</feature>